<dbReference type="Proteomes" id="UP000596247">
    <property type="component" value="Chromosome"/>
</dbReference>
<reference evidence="1 2" key="1">
    <citation type="submission" date="2020-09" db="EMBL/GenBank/DDBJ databases">
        <authorList>
            <person name="Jameson E."/>
        </authorList>
    </citation>
    <scope>NUCLEOTIDE SEQUENCE [LARGE SCALE GENOMIC DNA]</scope>
</reference>
<sequence>MSRLSNNTDFTANSDLVKAIGGTLSTQGAQLVPNQLTQAVISMEGFADESVRNNVQMSAATLRNTIKQCFDTVGKTRGLNYKLSEQQLEAAAIVAAARPRAKDFALASRSGQISLEGIDLPASGTAFGSLNFRAPSEALVSMEAFDNSELQKGIDVSVVFNALAVGQSPFNEEWFPPVVGTPDEIVFRINVPRILVQNEYIPPNLSGDPADFKKKNLIRAALDYTILMNNSTEIVPIYRTGVNTDKFVNLALIGGQPLKAMVGAVEVDTAPLKPGVKVSLLNLASNEALKLAGVVSETDAVEPKVSLKNLYVLVTDSSSSAGASSVIKFKVKDYPRAGFFKPMQGNIREMDLAFRSDVLTIKPDTKDIAGAAPTALAALISAGYTLRLDASLNGDLNMETSNLTTQAGAVTAASMLDEDGKALSLDSTEATAILDNLTFAVLGFDLDARRTNSNLRTKGLILNPDMEQRPYYVPLNAPLVSQTPIGQEQLGLDLNALVQGVHIQIENNAVTTLLSYAESLKDRFISSEVIDLYPSFEAVGELLVAPYFKEITIDMVLALNSVSSANRVNDIQGVLNAVIRQEMAHVLRETGYTVALRANNGGAIENPHVIAVTDLLLERYLMTNGDDRYLGTNASFSVTAVSDLRMRDTIFLSFGRKATGKHDPLTFGNMLYIPELSVSAQVNRNGATISERQVQPRFRHVVNLPILVKINVTRLAEASQDAAIIYNKPQA</sequence>
<name>A0A7R8MJL1_9CAUD</name>
<accession>A0A7R8MJL1</accession>
<organism evidence="1 2">
    <name type="scientific">Klebsiella phage vB_KvM-Eowyn</name>
    <dbReference type="NCBI Taxonomy" id="2762819"/>
    <lineage>
        <taxon>Viruses</taxon>
        <taxon>Duplodnaviria</taxon>
        <taxon>Heunggongvirae</taxon>
        <taxon>Uroviricota</taxon>
        <taxon>Caudoviricetes</taxon>
        <taxon>Chimalliviridae</taxon>
        <taxon>Eowynvirus</taxon>
        <taxon>Eowynvirus eowyn</taxon>
    </lineage>
</organism>
<protein>
    <submittedName>
        <fullName evidence="1">Major head protein</fullName>
    </submittedName>
</protein>
<gene>
    <name evidence="1" type="ORF">LLCLJKAH_00143</name>
</gene>
<evidence type="ECO:0000313" key="1">
    <source>
        <dbReference type="EMBL" id="CAD5236132.1"/>
    </source>
</evidence>
<proteinExistence type="predicted"/>
<evidence type="ECO:0000313" key="2">
    <source>
        <dbReference type="Proteomes" id="UP000596247"/>
    </source>
</evidence>
<dbReference type="Pfam" id="PF25620">
    <property type="entry name" value="PhiKZ_MCP"/>
    <property type="match status" value="1"/>
</dbReference>
<dbReference type="InterPro" id="IPR057920">
    <property type="entry name" value="PhiKZ_MCP"/>
</dbReference>
<keyword evidence="2" id="KW-1185">Reference proteome</keyword>
<dbReference type="EMBL" id="LR881104">
    <property type="protein sequence ID" value="CAD5236132.1"/>
    <property type="molecule type" value="Genomic_DNA"/>
</dbReference>